<evidence type="ECO:0000259" key="1">
    <source>
        <dbReference type="PROSITE" id="PS51707"/>
    </source>
</evidence>
<dbReference type="STRING" id="410358.Mlab_1147"/>
<organism evidence="2 3">
    <name type="scientific">Methanocorpusculum labreanum (strain ATCC 43576 / DSM 4855 / Z)</name>
    <dbReference type="NCBI Taxonomy" id="410358"/>
    <lineage>
        <taxon>Archaea</taxon>
        <taxon>Methanobacteriati</taxon>
        <taxon>Methanobacteriota</taxon>
        <taxon>Stenosarchaea group</taxon>
        <taxon>Methanomicrobia</taxon>
        <taxon>Methanomicrobiales</taxon>
        <taxon>Methanocorpusculaceae</taxon>
        <taxon>Methanocorpusculum</taxon>
    </lineage>
</organism>
<gene>
    <name evidence="2" type="ordered locus">Mlab_1147</name>
</gene>
<dbReference type="SUPFAM" id="SSF55154">
    <property type="entry name" value="CYTH-like phosphatases"/>
    <property type="match status" value="1"/>
</dbReference>
<dbReference type="SMART" id="SM01118">
    <property type="entry name" value="CYTH"/>
    <property type="match status" value="1"/>
</dbReference>
<dbReference type="KEGG" id="mla:Mlab_1147"/>
<dbReference type="InterPro" id="IPR023577">
    <property type="entry name" value="CYTH_domain"/>
</dbReference>
<feature type="domain" description="CYTH" evidence="1">
    <location>
        <begin position="16"/>
        <end position="195"/>
    </location>
</feature>
<dbReference type="NCBIfam" id="TIGR00318">
    <property type="entry name" value="cyaB"/>
    <property type="match status" value="1"/>
</dbReference>
<keyword evidence="3" id="KW-1185">Reference proteome</keyword>
<dbReference type="AlphaFoldDB" id="A2SSL0"/>
<accession>A2SSL0</accession>
<evidence type="ECO:0000313" key="3">
    <source>
        <dbReference type="Proteomes" id="UP000000365"/>
    </source>
</evidence>
<sequence length="199" mass="22343">MQMLMTFPRAHNISMALEIEIKVKVPSLDPIREKLIASGAELIADQVEHDLYYNAPHRDFAVTDEALRIRYLTNQICGKAMPPNVTYKGPKVGREGFKSREELIVDLSSAEEYCTILERLGFCLTAEVVKHREMYQCENALVTLDTLPGIGTFSEIEASFDLSEDEAIAVINKTAEMAGIVGERLTKSYLEILLDSRKT</sequence>
<name>A2SSL0_METLZ</name>
<dbReference type="HOGENOM" id="CLU_105244_2_0_2"/>
<reference evidence="2 3" key="1">
    <citation type="journal article" date="2009" name="Stand. Genomic Sci.">
        <title>Complete genome sequence of Methanocorpusculum labreanum type strain Z.</title>
        <authorList>
            <person name="Anderson I.J."/>
            <person name="Sieprawska-Lupa M."/>
            <person name="Goltsman E."/>
            <person name="Lapidus A."/>
            <person name="Copeland A."/>
            <person name="Glavina Del Rio T."/>
            <person name="Tice H."/>
            <person name="Dalin E."/>
            <person name="Barry K."/>
            <person name="Pitluck S."/>
            <person name="Hauser L."/>
            <person name="Land M."/>
            <person name="Lucas S."/>
            <person name="Richardson P."/>
            <person name="Whitman W.B."/>
            <person name="Kyrpides N.C."/>
        </authorList>
    </citation>
    <scope>NUCLEOTIDE SEQUENCE [LARGE SCALE GENOMIC DNA]</scope>
    <source>
        <strain evidence="3">ATCC 43576 / DSM 4855 / Z</strain>
    </source>
</reference>
<protein>
    <submittedName>
        <fullName evidence="2">Putative adenylyl cyclase CyaB</fullName>
    </submittedName>
</protein>
<dbReference type="EMBL" id="CP000559">
    <property type="protein sequence ID" value="ABN07316.1"/>
    <property type="molecule type" value="Genomic_DNA"/>
</dbReference>
<dbReference type="Proteomes" id="UP000000365">
    <property type="component" value="Chromosome"/>
</dbReference>
<dbReference type="Pfam" id="PF01928">
    <property type="entry name" value="CYTH"/>
    <property type="match status" value="1"/>
</dbReference>
<proteinExistence type="predicted"/>
<evidence type="ECO:0000313" key="2">
    <source>
        <dbReference type="EMBL" id="ABN07316.1"/>
    </source>
</evidence>
<dbReference type="eggNOG" id="arCOG01723">
    <property type="taxonomic scope" value="Archaea"/>
</dbReference>
<dbReference type="PANTHER" id="PTHR21028:SF2">
    <property type="entry name" value="CYTH DOMAIN-CONTAINING PROTEIN"/>
    <property type="match status" value="1"/>
</dbReference>
<dbReference type="Gene3D" id="2.40.320.10">
    <property type="entry name" value="Hypothetical Protein Pfu-838710-001"/>
    <property type="match status" value="1"/>
</dbReference>
<dbReference type="PANTHER" id="PTHR21028">
    <property type="entry name" value="SI:CH211-156B7.4"/>
    <property type="match status" value="1"/>
</dbReference>
<dbReference type="InterPro" id="IPR033469">
    <property type="entry name" value="CYTH-like_dom_sf"/>
</dbReference>
<dbReference type="InterPro" id="IPR008173">
    <property type="entry name" value="Adenylyl_cyclase_CyaB"/>
</dbReference>
<dbReference type="PROSITE" id="PS51707">
    <property type="entry name" value="CYTH"/>
    <property type="match status" value="1"/>
</dbReference>
<dbReference type="CDD" id="cd07890">
    <property type="entry name" value="CYTH-like_AC_IV-like"/>
    <property type="match status" value="1"/>
</dbReference>